<keyword evidence="2" id="KW-1185">Reference proteome</keyword>
<evidence type="ECO:0000313" key="1">
    <source>
        <dbReference type="EMBL" id="KAB8126903.1"/>
    </source>
</evidence>
<organism evidence="1 2">
    <name type="scientific">Gracilibacillus oryzae</name>
    <dbReference type="NCBI Taxonomy" id="1672701"/>
    <lineage>
        <taxon>Bacteria</taxon>
        <taxon>Bacillati</taxon>
        <taxon>Bacillota</taxon>
        <taxon>Bacilli</taxon>
        <taxon>Bacillales</taxon>
        <taxon>Bacillaceae</taxon>
        <taxon>Gracilibacillus</taxon>
    </lineage>
</organism>
<gene>
    <name evidence="1" type="ORF">F9U64_18965</name>
</gene>
<dbReference type="AlphaFoldDB" id="A0A7C8KMX8"/>
<accession>A0A7C8KMX8</accession>
<evidence type="ECO:0000313" key="2">
    <source>
        <dbReference type="Proteomes" id="UP000480246"/>
    </source>
</evidence>
<dbReference type="Pfam" id="PF05489">
    <property type="entry name" value="Phage_tail_X"/>
    <property type="match status" value="1"/>
</dbReference>
<protein>
    <submittedName>
        <fullName evidence="1">Phage tail protein</fullName>
    </submittedName>
</protein>
<dbReference type="EMBL" id="WEID01000099">
    <property type="protein sequence ID" value="KAB8126903.1"/>
    <property type="molecule type" value="Genomic_DNA"/>
</dbReference>
<reference evidence="1 2" key="1">
    <citation type="submission" date="2019-10" db="EMBL/GenBank/DDBJ databases">
        <title>Gracilibacillus sp. nov. isolated from rice seeds.</title>
        <authorList>
            <person name="He S."/>
        </authorList>
    </citation>
    <scope>NUCLEOTIDE SEQUENCE [LARGE SCALE GENOMIC DNA]</scope>
    <source>
        <strain evidence="1 2">TD8</strain>
    </source>
</reference>
<dbReference type="RefSeq" id="WP_153406451.1">
    <property type="nucleotide sequence ID" value="NZ_ML762446.1"/>
</dbReference>
<comment type="caution">
    <text evidence="1">The sequence shown here is derived from an EMBL/GenBank/DDBJ whole genome shotgun (WGS) entry which is preliminary data.</text>
</comment>
<dbReference type="OrthoDB" id="2941457at2"/>
<sequence>MDNYITKQGDTWDRIAYDALGSEYLLPLLLEVNKGHRQTVIFSGGIELNIPDIDTTTYTERPDWLGEVDEV</sequence>
<name>A0A7C8KMX8_9BACI</name>
<proteinExistence type="predicted"/>
<dbReference type="Proteomes" id="UP000480246">
    <property type="component" value="Unassembled WGS sequence"/>
</dbReference>
<dbReference type="InterPro" id="IPR008861">
    <property type="entry name" value="GpX-like"/>
</dbReference>